<dbReference type="GO" id="GO:0005524">
    <property type="term" value="F:ATP binding"/>
    <property type="evidence" value="ECO:0007669"/>
    <property type="project" value="UniProtKB-KW"/>
</dbReference>
<feature type="binding site" evidence="6">
    <location>
        <begin position="95"/>
        <end position="96"/>
    </location>
    <ligand>
        <name>NAD(+)</name>
        <dbReference type="ChEBI" id="CHEBI:57540"/>
    </ligand>
</feature>
<dbReference type="InterPro" id="IPR017437">
    <property type="entry name" value="ATP-NAD_kinase_PpnK-typ_C"/>
</dbReference>
<dbReference type="GO" id="GO:0051287">
    <property type="term" value="F:NAD binding"/>
    <property type="evidence" value="ECO:0007669"/>
    <property type="project" value="UniProtKB-ARBA"/>
</dbReference>
<evidence type="ECO:0000256" key="4">
    <source>
        <dbReference type="ARBA" id="ARBA00023027"/>
    </source>
</evidence>
<feature type="binding site" evidence="6">
    <location>
        <position position="200"/>
    </location>
    <ligand>
        <name>NAD(+)</name>
        <dbReference type="ChEBI" id="CHEBI:57540"/>
    </ligand>
</feature>
<comment type="similarity">
    <text evidence="6">Belongs to the NAD kinase family.</text>
</comment>
<dbReference type="InterPro" id="IPR002504">
    <property type="entry name" value="NADK"/>
</dbReference>
<feature type="binding site" evidence="6">
    <location>
        <begin position="211"/>
        <end position="216"/>
    </location>
    <ligand>
        <name>NAD(+)</name>
        <dbReference type="ChEBI" id="CHEBI:57540"/>
    </ligand>
</feature>
<feature type="binding site" evidence="6">
    <location>
        <begin position="170"/>
        <end position="171"/>
    </location>
    <ligand>
        <name>NAD(+)</name>
        <dbReference type="ChEBI" id="CHEBI:57540"/>
    </ligand>
</feature>
<gene>
    <name evidence="6" type="primary">nadK</name>
    <name evidence="7" type="ORF">SAMN05444817_102188</name>
</gene>
<keyword evidence="1 6" id="KW-0808">Transferase</keyword>
<evidence type="ECO:0000256" key="3">
    <source>
        <dbReference type="ARBA" id="ARBA00022857"/>
    </source>
</evidence>
<dbReference type="GO" id="GO:0005737">
    <property type="term" value="C:cytoplasm"/>
    <property type="evidence" value="ECO:0007669"/>
    <property type="project" value="UniProtKB-SubCell"/>
</dbReference>
<evidence type="ECO:0000313" key="7">
    <source>
        <dbReference type="EMBL" id="SIS41293.1"/>
    </source>
</evidence>
<feature type="active site" description="Proton acceptor" evidence="6">
    <location>
        <position position="95"/>
    </location>
</feature>
<dbReference type="GO" id="GO:0003951">
    <property type="term" value="F:NAD+ kinase activity"/>
    <property type="evidence" value="ECO:0007669"/>
    <property type="project" value="UniProtKB-UniRule"/>
</dbReference>
<dbReference type="Pfam" id="PF20143">
    <property type="entry name" value="NAD_kinase_C"/>
    <property type="match status" value="1"/>
</dbReference>
<dbReference type="RefSeq" id="WP_076598518.1">
    <property type="nucleotide sequence ID" value="NZ_CP046976.1"/>
</dbReference>
<dbReference type="SUPFAM" id="SSF111331">
    <property type="entry name" value="NAD kinase/diacylglycerol kinase-like"/>
    <property type="match status" value="1"/>
</dbReference>
<comment type="catalytic activity">
    <reaction evidence="5 6">
        <text>NAD(+) + ATP = ADP + NADP(+) + H(+)</text>
        <dbReference type="Rhea" id="RHEA:18629"/>
        <dbReference type="ChEBI" id="CHEBI:15378"/>
        <dbReference type="ChEBI" id="CHEBI:30616"/>
        <dbReference type="ChEBI" id="CHEBI:57540"/>
        <dbReference type="ChEBI" id="CHEBI:58349"/>
        <dbReference type="ChEBI" id="CHEBI:456216"/>
        <dbReference type="EC" id="2.7.1.23"/>
    </reaction>
</comment>
<dbReference type="PANTHER" id="PTHR20275:SF0">
    <property type="entry name" value="NAD KINASE"/>
    <property type="match status" value="1"/>
</dbReference>
<dbReference type="HAMAP" id="MF_00361">
    <property type="entry name" value="NAD_kinase"/>
    <property type="match status" value="1"/>
</dbReference>
<dbReference type="Gene3D" id="2.60.200.30">
    <property type="entry name" value="Probable inorganic polyphosphate/atp-NAD kinase, domain 2"/>
    <property type="match status" value="1"/>
</dbReference>
<dbReference type="InterPro" id="IPR016064">
    <property type="entry name" value="NAD/diacylglycerol_kinase_sf"/>
</dbReference>
<keyword evidence="6" id="KW-0067">ATP-binding</keyword>
<dbReference type="Gene3D" id="3.40.50.10330">
    <property type="entry name" value="Probable inorganic polyphosphate/atp-NAD kinase, domain 1"/>
    <property type="match status" value="1"/>
</dbReference>
<dbReference type="PANTHER" id="PTHR20275">
    <property type="entry name" value="NAD KINASE"/>
    <property type="match status" value="1"/>
</dbReference>
<evidence type="ECO:0000256" key="5">
    <source>
        <dbReference type="ARBA" id="ARBA00047925"/>
    </source>
</evidence>
<accession>A0A1N7IW10</accession>
<dbReference type="Proteomes" id="UP000186292">
    <property type="component" value="Unassembled WGS sequence"/>
</dbReference>
<reference evidence="8" key="1">
    <citation type="submission" date="2017-01" db="EMBL/GenBank/DDBJ databases">
        <authorList>
            <person name="Varghese N."/>
            <person name="Submissions S."/>
        </authorList>
    </citation>
    <scope>NUCLEOTIDE SEQUENCE [LARGE SCALE GENOMIC DNA]</scope>
    <source>
        <strain evidence="8">DSM 44531</strain>
    </source>
</reference>
<protein>
    <recommendedName>
        <fullName evidence="6">NAD kinase</fullName>
        <ecNumber evidence="6">2.7.1.23</ecNumber>
    </recommendedName>
    <alternativeName>
        <fullName evidence="6">ATP-dependent NAD kinase</fullName>
    </alternativeName>
</protein>
<keyword evidence="8" id="KW-1185">Reference proteome</keyword>
<organism evidence="7 8">
    <name type="scientific">Corynebacterium appendicis CIP 107643</name>
    <dbReference type="NCBI Taxonomy" id="1161099"/>
    <lineage>
        <taxon>Bacteria</taxon>
        <taxon>Bacillati</taxon>
        <taxon>Actinomycetota</taxon>
        <taxon>Actinomycetes</taxon>
        <taxon>Mycobacteriales</taxon>
        <taxon>Corynebacteriaceae</taxon>
        <taxon>Corynebacterium</taxon>
    </lineage>
</organism>
<keyword evidence="6" id="KW-0963">Cytoplasm</keyword>
<dbReference type="NCBIfam" id="NF002892">
    <property type="entry name" value="PRK03372.1"/>
    <property type="match status" value="1"/>
</dbReference>
<evidence type="ECO:0000256" key="2">
    <source>
        <dbReference type="ARBA" id="ARBA00022777"/>
    </source>
</evidence>
<keyword evidence="6" id="KW-0547">Nucleotide-binding</keyword>
<keyword evidence="4 6" id="KW-0520">NAD</keyword>
<evidence type="ECO:0000256" key="6">
    <source>
        <dbReference type="HAMAP-Rule" id="MF_00361"/>
    </source>
</evidence>
<dbReference type="GO" id="GO:0046872">
    <property type="term" value="F:metal ion binding"/>
    <property type="evidence" value="ECO:0007669"/>
    <property type="project" value="UniProtKB-UniRule"/>
</dbReference>
<keyword evidence="2 6" id="KW-0418">Kinase</keyword>
<comment type="function">
    <text evidence="6">Involved in the regulation of the intracellular balance of NAD and NADP, and is a key enzyme in the biosynthesis of NADP. Catalyzes specifically the phosphorylation on 2'-hydroxyl of the adenosine moiety of NAD to yield NADP.</text>
</comment>
<dbReference type="EMBL" id="FTOF01000002">
    <property type="protein sequence ID" value="SIS41293.1"/>
    <property type="molecule type" value="Genomic_DNA"/>
</dbReference>
<dbReference type="GO" id="GO:0006741">
    <property type="term" value="P:NADP+ biosynthetic process"/>
    <property type="evidence" value="ECO:0007669"/>
    <property type="project" value="UniProtKB-UniRule"/>
</dbReference>
<dbReference type="AlphaFoldDB" id="A0A1N7IW10"/>
<evidence type="ECO:0000256" key="1">
    <source>
        <dbReference type="ARBA" id="ARBA00022679"/>
    </source>
</evidence>
<proteinExistence type="inferred from homology"/>
<dbReference type="InterPro" id="IPR017438">
    <property type="entry name" value="ATP-NAD_kinase_N"/>
</dbReference>
<comment type="caution">
    <text evidence="6">Lacks conserved residue(s) required for the propagation of feature annotation.</text>
</comment>
<name>A0A1N7IW10_9CORY</name>
<dbReference type="GO" id="GO:0019674">
    <property type="term" value="P:NAD+ metabolic process"/>
    <property type="evidence" value="ECO:0007669"/>
    <property type="project" value="InterPro"/>
</dbReference>
<dbReference type="Pfam" id="PF01513">
    <property type="entry name" value="NAD_kinase"/>
    <property type="match status" value="1"/>
</dbReference>
<evidence type="ECO:0000313" key="8">
    <source>
        <dbReference type="Proteomes" id="UP000186292"/>
    </source>
</evidence>
<dbReference type="OrthoDB" id="9774737at2"/>
<comment type="cofactor">
    <cofactor evidence="6">
        <name>a divalent metal cation</name>
        <dbReference type="ChEBI" id="CHEBI:60240"/>
    </cofactor>
</comment>
<keyword evidence="3 6" id="KW-0521">NADP</keyword>
<dbReference type="EC" id="2.7.1.23" evidence="6"/>
<sequence length="336" mass="36166">MAADGAQDHVGGEVTSADNSDRIVLLVPHTRREGNIASANRATELLLEAGLTVRLLGDRDVPFTDNYPALASLDTVDPGPEAAKDCELVLVLGGDGTFLGAAGMAREQDVPVLGINLGHIGFLAEWEEDSLETAIRRVIDRNYKVVDRMTIDITVHDSNNDLVGESWALNEASLENIDRSGVLDAILEVDFRPVSSFGCDGVLISTPTGSTAYAFSAGGPILWPELDAILVVPNNAHALFTTPLVVAPESTVAVESLITTTYGKVVADGIRQLDMPPGSRLEVVHGHRPVRLVRLDDSPFTDRLVRKLHLPVNGWRGPVVKDDNSYSDSVTRREAH</sequence>
<comment type="subcellular location">
    <subcellularLocation>
        <location evidence="6">Cytoplasm</location>
    </subcellularLocation>
</comment>
<dbReference type="STRING" id="1161099.SAMN05444817_102188"/>